<name>A0A8B7Z3V0_ACAPL</name>
<reference evidence="2" key="1">
    <citation type="submission" date="2025-08" db="UniProtKB">
        <authorList>
            <consortium name="RefSeq"/>
        </authorList>
    </citation>
    <scope>IDENTIFICATION</scope>
</reference>
<dbReference type="GeneID" id="110983997"/>
<keyword evidence="1" id="KW-1185">Reference proteome</keyword>
<dbReference type="Gene3D" id="3.30.450.30">
    <property type="entry name" value="Dynein light chain 2a, cytoplasmic"/>
    <property type="match status" value="1"/>
</dbReference>
<evidence type="ECO:0000313" key="2">
    <source>
        <dbReference type="RefSeq" id="XP_022099450.1"/>
    </source>
</evidence>
<organism evidence="1 2">
    <name type="scientific">Acanthaster planci</name>
    <name type="common">Crown-of-thorns starfish</name>
    <dbReference type="NCBI Taxonomy" id="133434"/>
    <lineage>
        <taxon>Eukaryota</taxon>
        <taxon>Metazoa</taxon>
        <taxon>Echinodermata</taxon>
        <taxon>Eleutherozoa</taxon>
        <taxon>Asterozoa</taxon>
        <taxon>Asteroidea</taxon>
        <taxon>Valvatacea</taxon>
        <taxon>Valvatida</taxon>
        <taxon>Acanthasteridae</taxon>
        <taxon>Acanthaster</taxon>
    </lineage>
</organism>
<dbReference type="Proteomes" id="UP000694845">
    <property type="component" value="Unplaced"/>
</dbReference>
<dbReference type="OrthoDB" id="10497840at2759"/>
<evidence type="ECO:0000313" key="1">
    <source>
        <dbReference type="Proteomes" id="UP000694845"/>
    </source>
</evidence>
<proteinExistence type="predicted"/>
<dbReference type="RefSeq" id="XP_022099450.1">
    <property type="nucleotide sequence ID" value="XM_022243758.1"/>
</dbReference>
<protein>
    <submittedName>
        <fullName evidence="2">Uncharacterized protein LOC110983997</fullName>
    </submittedName>
</protein>
<dbReference type="KEGG" id="aplc:110983997"/>
<accession>A0A8B7Z3V0</accession>
<gene>
    <name evidence="2" type="primary">LOC110983997</name>
</gene>
<sequence length="199" mass="20830">MPRSILTWLVVQIVNGESRTFSSSIMNGLKCVFLFSLVASAFVSCNAEVDSLDSLLRRVIAGIKAENAQTAGGYIQRLTSGATKADGKTAIDRISVLDKQDGTLLASGGQGAVPLSAMQRNAIVSAFTSGRFDSFQTNGLTVGDRMYRVAGTPSADGVVTLVSRNGTINMKKANFGIVVVQSPKGGMTAAVDAMKTTTK</sequence>
<dbReference type="AlphaFoldDB" id="A0A8B7Z3V0"/>
<dbReference type="OMA" id="GLKCVFL"/>